<keyword evidence="1" id="KW-1133">Transmembrane helix</keyword>
<accession>A0ABR1LP27</accession>
<dbReference type="Proteomes" id="UP001360953">
    <property type="component" value="Unassembled WGS sequence"/>
</dbReference>
<name>A0ABR1LP27_9PEZI</name>
<evidence type="ECO:0000313" key="2">
    <source>
        <dbReference type="EMBL" id="KAK7535755.1"/>
    </source>
</evidence>
<feature type="transmembrane region" description="Helical" evidence="1">
    <location>
        <begin position="12"/>
        <end position="43"/>
    </location>
</feature>
<dbReference type="EMBL" id="JBBPEH010000007">
    <property type="protein sequence ID" value="KAK7535755.1"/>
    <property type="molecule type" value="Genomic_DNA"/>
</dbReference>
<protein>
    <submittedName>
        <fullName evidence="2">Uncharacterized protein</fullName>
    </submittedName>
</protein>
<dbReference type="GeneID" id="92033314"/>
<evidence type="ECO:0000313" key="3">
    <source>
        <dbReference type="Proteomes" id="UP001360953"/>
    </source>
</evidence>
<sequence length="98" mass="10724">MSERTLLGGVLGLIFSVLCLFSFGLLGWVVGLLSCGVVSFLFVEPLRSQALCSDDEDLQEGIMINRKSRPPENPMLFKRRPKSVISAAGNSQTKCYAL</sequence>
<keyword evidence="3" id="KW-1185">Reference proteome</keyword>
<dbReference type="PROSITE" id="PS51257">
    <property type="entry name" value="PROKAR_LIPOPROTEIN"/>
    <property type="match status" value="1"/>
</dbReference>
<keyword evidence="1" id="KW-0472">Membrane</keyword>
<reference evidence="2 3" key="1">
    <citation type="submission" date="2024-04" db="EMBL/GenBank/DDBJ databases">
        <title>Phyllosticta paracitricarpa is synonymous to the EU quarantine fungus P. citricarpa based on phylogenomic analyses.</title>
        <authorList>
            <consortium name="Lawrence Berkeley National Laboratory"/>
            <person name="Van ingen-buijs V.A."/>
            <person name="Van westerhoven A.C."/>
            <person name="Haridas S."/>
            <person name="Skiadas P."/>
            <person name="Martin F."/>
            <person name="Groenewald J.Z."/>
            <person name="Crous P.W."/>
            <person name="Seidl M.F."/>
        </authorList>
    </citation>
    <scope>NUCLEOTIDE SEQUENCE [LARGE SCALE GENOMIC DNA]</scope>
    <source>
        <strain evidence="2 3">CPC 17464</strain>
    </source>
</reference>
<proteinExistence type="predicted"/>
<gene>
    <name evidence="2" type="ORF">J3D65DRAFT_626164</name>
</gene>
<evidence type="ECO:0000256" key="1">
    <source>
        <dbReference type="SAM" id="Phobius"/>
    </source>
</evidence>
<dbReference type="RefSeq" id="XP_066654171.1">
    <property type="nucleotide sequence ID" value="XM_066800408.1"/>
</dbReference>
<keyword evidence="1" id="KW-0812">Transmembrane</keyword>
<comment type="caution">
    <text evidence="2">The sequence shown here is derived from an EMBL/GenBank/DDBJ whole genome shotgun (WGS) entry which is preliminary data.</text>
</comment>
<organism evidence="2 3">
    <name type="scientific">Phyllosticta citribraziliensis</name>
    <dbReference type="NCBI Taxonomy" id="989973"/>
    <lineage>
        <taxon>Eukaryota</taxon>
        <taxon>Fungi</taxon>
        <taxon>Dikarya</taxon>
        <taxon>Ascomycota</taxon>
        <taxon>Pezizomycotina</taxon>
        <taxon>Dothideomycetes</taxon>
        <taxon>Dothideomycetes incertae sedis</taxon>
        <taxon>Botryosphaeriales</taxon>
        <taxon>Phyllostictaceae</taxon>
        <taxon>Phyllosticta</taxon>
    </lineage>
</organism>